<gene>
    <name evidence="1" type="ORF">E5331_13575</name>
</gene>
<dbReference type="EMBL" id="SRYB01000022">
    <property type="protein sequence ID" value="TGY77606.1"/>
    <property type="molecule type" value="Genomic_DNA"/>
</dbReference>
<comment type="caution">
    <text evidence="1">The sequence shown here is derived from an EMBL/GenBank/DDBJ whole genome shotgun (WGS) entry which is preliminary data.</text>
</comment>
<evidence type="ECO:0000313" key="2">
    <source>
        <dbReference type="Proteomes" id="UP000306319"/>
    </source>
</evidence>
<reference evidence="1" key="1">
    <citation type="submission" date="2019-04" db="EMBL/GenBank/DDBJ databases">
        <title>Microbes associate with the intestines of laboratory mice.</title>
        <authorList>
            <person name="Navarre W."/>
            <person name="Wong E."/>
            <person name="Huang K."/>
            <person name="Tropini C."/>
            <person name="Ng K."/>
            <person name="Yu B."/>
        </authorList>
    </citation>
    <scope>NUCLEOTIDE SEQUENCE</scope>
    <source>
        <strain evidence="1">NM04_E33</strain>
    </source>
</reference>
<sequence length="353" mass="40915">MKPLSFKQRIALELNRPIKINRRREHMLRQLFWECTWRCNLSCRHCGSDCKSSSKVGDMPADDFIRVVESLRGHVDPHKLNIIITGGEPLVRNDIEYVGRRLYDMEFPWGLVTNGLLLNSARLESLRRAGLHNITISLDGLEETHNWMRNHPMSFKKAIEAIRLVAKADDLNFDVVTCVNRRSLPQLEELKELLIGAGVKRWRLFTIFPSGRAAQYPDFELTREDVETLMQFISATRKEGRIRCSFCCEGFMGGYEGEVRDYFFECQAGVSVASVLLDGSIGACPSIRADYTQGNIYKDDLWDVWQNRYEVYRDRQWMRCGVCADCSFWRYCEGNGMHLRDSDGNLMHCHLHK</sequence>
<organism evidence="1 2">
    <name type="scientific">Lepagella muris</name>
    <dbReference type="NCBI Taxonomy" id="3032870"/>
    <lineage>
        <taxon>Bacteria</taxon>
        <taxon>Pseudomonadati</taxon>
        <taxon>Bacteroidota</taxon>
        <taxon>Bacteroidia</taxon>
        <taxon>Bacteroidales</taxon>
        <taxon>Muribaculaceae</taxon>
        <taxon>Lepagella</taxon>
    </lineage>
</organism>
<evidence type="ECO:0000313" key="1">
    <source>
        <dbReference type="EMBL" id="TGY77606.1"/>
    </source>
</evidence>
<dbReference type="Proteomes" id="UP000306319">
    <property type="component" value="Unassembled WGS sequence"/>
</dbReference>
<protein>
    <submittedName>
        <fullName evidence="1">Radical SAM protein</fullName>
    </submittedName>
</protein>
<keyword evidence="2" id="KW-1185">Reference proteome</keyword>
<proteinExistence type="predicted"/>
<accession>A0AC61RDC7</accession>
<name>A0AC61RDC7_9BACT</name>